<sequence>MTASLHELGLSLLHDTTPPLTSLTLLAAAGQRWLDGDRPAIDEARQCLTDIAAHTRLLTDLLHALVHLAPVAMPPAAFDLRALLEETAAEWRPLLARSCTPLRLALPPEPVEILGNAWQLRQVLVRSLHAAASLLAGPDAGDALHLRLEATNAHAIVSLDRAARTRTGLGTCAAMIAPAELAVLGAVLRVHGARILHGNTAPGQPPLAFVWDRAP</sequence>
<evidence type="ECO:0008006" key="3">
    <source>
        <dbReference type="Google" id="ProtNLM"/>
    </source>
</evidence>
<evidence type="ECO:0000313" key="2">
    <source>
        <dbReference type="Proteomes" id="UP000322822"/>
    </source>
</evidence>
<dbReference type="RefSeq" id="WP_150371873.1">
    <property type="nucleotide sequence ID" value="NZ_CP044065.1"/>
</dbReference>
<dbReference type="OrthoDB" id="10010392at2"/>
<reference evidence="1 2" key="1">
    <citation type="submission" date="2019-09" db="EMBL/GenBank/DDBJ databases">
        <title>FDA dAtabase for Regulatory Grade micrObial Sequences (FDA-ARGOS): Supporting development and validation of Infectious Disease Dx tests.</title>
        <authorList>
            <person name="Sciortino C."/>
            <person name="Tallon L."/>
            <person name="Sadzewicz L."/>
            <person name="Vavikolanu K."/>
            <person name="Mehta A."/>
            <person name="Aluvathingal J."/>
            <person name="Nadendla S."/>
            <person name="Nandy P."/>
            <person name="Geyer C."/>
            <person name="Yan Y."/>
            <person name="Sichtig H."/>
        </authorList>
    </citation>
    <scope>NUCLEOTIDE SEQUENCE [LARGE SCALE GENOMIC DNA]</scope>
    <source>
        <strain evidence="1 2">FDAARGOS_664</strain>
    </source>
</reference>
<accession>A0A5P2H283</accession>
<protein>
    <recommendedName>
        <fullName evidence="3">Histidine kinase</fullName>
    </recommendedName>
</protein>
<dbReference type="Proteomes" id="UP000322822">
    <property type="component" value="Chromosome 1"/>
</dbReference>
<proteinExistence type="predicted"/>
<dbReference type="InterPro" id="IPR036890">
    <property type="entry name" value="HATPase_C_sf"/>
</dbReference>
<organism evidence="1 2">
    <name type="scientific">Cupriavidus pauculus</name>
    <dbReference type="NCBI Taxonomy" id="82633"/>
    <lineage>
        <taxon>Bacteria</taxon>
        <taxon>Pseudomonadati</taxon>
        <taxon>Pseudomonadota</taxon>
        <taxon>Betaproteobacteria</taxon>
        <taxon>Burkholderiales</taxon>
        <taxon>Burkholderiaceae</taxon>
        <taxon>Cupriavidus</taxon>
    </lineage>
</organism>
<dbReference type="EMBL" id="CP044065">
    <property type="protein sequence ID" value="QET01824.1"/>
    <property type="molecule type" value="Genomic_DNA"/>
</dbReference>
<dbReference type="AlphaFoldDB" id="A0A5P2H283"/>
<evidence type="ECO:0000313" key="1">
    <source>
        <dbReference type="EMBL" id="QET01824.1"/>
    </source>
</evidence>
<dbReference type="Gene3D" id="3.30.565.10">
    <property type="entry name" value="Histidine kinase-like ATPase, C-terminal domain"/>
    <property type="match status" value="1"/>
</dbReference>
<gene>
    <name evidence="1" type="ORF">FOB72_07055</name>
</gene>
<name>A0A5P2H283_9BURK</name>